<accession>A0ABR4JL85</accession>
<proteinExistence type="predicted"/>
<dbReference type="EMBL" id="JBFXLU010000117">
    <property type="protein sequence ID" value="KAL2840803.1"/>
    <property type="molecule type" value="Genomic_DNA"/>
</dbReference>
<gene>
    <name evidence="2" type="ORF">BJY01DRAFT_16086</name>
</gene>
<keyword evidence="3" id="KW-1185">Reference proteome</keyword>
<dbReference type="PROSITE" id="PS00028">
    <property type="entry name" value="ZINC_FINGER_C2H2_1"/>
    <property type="match status" value="1"/>
</dbReference>
<reference evidence="2 3" key="1">
    <citation type="submission" date="2024-07" db="EMBL/GenBank/DDBJ databases">
        <title>Section-level genome sequencing and comparative genomics of Aspergillus sections Usti and Cavernicolus.</title>
        <authorList>
            <consortium name="Lawrence Berkeley National Laboratory"/>
            <person name="Nybo J.L."/>
            <person name="Vesth T.C."/>
            <person name="Theobald S."/>
            <person name="Frisvad J.C."/>
            <person name="Larsen T.O."/>
            <person name="Kjaerboelling I."/>
            <person name="Rothschild-Mancinelli K."/>
            <person name="Lyhne E.K."/>
            <person name="Kogle M.E."/>
            <person name="Barry K."/>
            <person name="Clum A."/>
            <person name="Na H."/>
            <person name="Ledsgaard L."/>
            <person name="Lin J."/>
            <person name="Lipzen A."/>
            <person name="Kuo A."/>
            <person name="Riley R."/>
            <person name="Mondo S."/>
            <person name="Labutti K."/>
            <person name="Haridas S."/>
            <person name="Pangalinan J."/>
            <person name="Salamov A.A."/>
            <person name="Simmons B.A."/>
            <person name="Magnuson J.K."/>
            <person name="Chen J."/>
            <person name="Drula E."/>
            <person name="Henrissat B."/>
            <person name="Wiebenga A."/>
            <person name="Lubbers R.J."/>
            <person name="Gomes A.C."/>
            <person name="Makela M.R."/>
            <person name="Stajich J."/>
            <person name="Grigoriev I.V."/>
            <person name="Mortensen U.H."/>
            <person name="De Vries R.P."/>
            <person name="Baker S.E."/>
            <person name="Andersen M.R."/>
        </authorList>
    </citation>
    <scope>NUCLEOTIDE SEQUENCE [LARGE SCALE GENOMIC DNA]</scope>
    <source>
        <strain evidence="2 3">CBS 123904</strain>
    </source>
</reference>
<evidence type="ECO:0000313" key="2">
    <source>
        <dbReference type="EMBL" id="KAL2840803.1"/>
    </source>
</evidence>
<sequence>MAMYSHWPCPYCFKDQESPEKLKDHLSLAKPRCGKETPATNSNKDNNRSWECPDCRQNYPLKNSLLRHYHWHIVCALTCLCGKTLLNLRSLELHLDKCQVVQSPDQGSRARAYQMQGEKLKLRKQASAQLASAFEKRQHSPTHPECGKKRKISGLVAKGKSFPQNFCQFMFQARS</sequence>
<feature type="domain" description="C2H2-type" evidence="1">
    <location>
        <begin position="52"/>
        <end position="72"/>
    </location>
</feature>
<protein>
    <recommendedName>
        <fullName evidence="1">C2H2-type domain-containing protein</fullName>
    </recommendedName>
</protein>
<dbReference type="Proteomes" id="UP001610446">
    <property type="component" value="Unassembled WGS sequence"/>
</dbReference>
<dbReference type="InterPro" id="IPR013087">
    <property type="entry name" value="Znf_C2H2_type"/>
</dbReference>
<name>A0ABR4JL85_9EURO</name>
<evidence type="ECO:0000313" key="3">
    <source>
        <dbReference type="Proteomes" id="UP001610446"/>
    </source>
</evidence>
<organism evidence="2 3">
    <name type="scientific">Aspergillus pseudoustus</name>
    <dbReference type="NCBI Taxonomy" id="1810923"/>
    <lineage>
        <taxon>Eukaryota</taxon>
        <taxon>Fungi</taxon>
        <taxon>Dikarya</taxon>
        <taxon>Ascomycota</taxon>
        <taxon>Pezizomycotina</taxon>
        <taxon>Eurotiomycetes</taxon>
        <taxon>Eurotiomycetidae</taxon>
        <taxon>Eurotiales</taxon>
        <taxon>Aspergillaceae</taxon>
        <taxon>Aspergillus</taxon>
        <taxon>Aspergillus subgen. Nidulantes</taxon>
    </lineage>
</organism>
<evidence type="ECO:0000259" key="1">
    <source>
        <dbReference type="PROSITE" id="PS00028"/>
    </source>
</evidence>
<comment type="caution">
    <text evidence="2">The sequence shown here is derived from an EMBL/GenBank/DDBJ whole genome shotgun (WGS) entry which is preliminary data.</text>
</comment>